<dbReference type="AlphaFoldDB" id="A0A0S4X3Q3"/>
<accession>A0A0S4X3Q3</accession>
<protein>
    <submittedName>
        <fullName evidence="1">Uncharacterized protein</fullName>
    </submittedName>
</protein>
<sequence>MSRSAPLLLQPRSARGDGRDTTFKSLDLWYRVQPPKWAIRAKRGHSREALPYVAQEFGRGAQRWLSSLSVIAVGASLVDAQVPVLDERGLTHLTDYIETSHEVRAHTSVRVTT</sequence>
<proteinExistence type="predicted"/>
<evidence type="ECO:0000313" key="1">
    <source>
        <dbReference type="EMBL" id="CUV58445.1"/>
    </source>
</evidence>
<reference evidence="1" key="1">
    <citation type="submission" date="2015-10" db="EMBL/GenBank/DDBJ databases">
        <authorList>
            <person name="Gilbert D.G."/>
        </authorList>
    </citation>
    <scope>NUCLEOTIDE SEQUENCE</scope>
    <source>
        <strain evidence="1">Phyl III-seqv23</strain>
    </source>
</reference>
<organism evidence="1">
    <name type="scientific">Ralstonia solanacearum</name>
    <name type="common">Pseudomonas solanacearum</name>
    <dbReference type="NCBI Taxonomy" id="305"/>
    <lineage>
        <taxon>Bacteria</taxon>
        <taxon>Pseudomonadati</taxon>
        <taxon>Pseudomonadota</taxon>
        <taxon>Betaproteobacteria</taxon>
        <taxon>Burkholderiales</taxon>
        <taxon>Burkholderiaceae</taxon>
        <taxon>Ralstonia</taxon>
        <taxon>Ralstonia solanacearum species complex</taxon>
    </lineage>
</organism>
<dbReference type="EMBL" id="LN899820">
    <property type="protein sequence ID" value="CUV58445.1"/>
    <property type="molecule type" value="Genomic_DNA"/>
</dbReference>
<name>A0A0S4X3Q3_RALSL</name>
<gene>
    <name evidence="1" type="ORF">RUN215_v1_2160001</name>
</gene>